<reference evidence="1" key="1">
    <citation type="submission" date="2019-02" db="EMBL/GenBank/DDBJ databases">
        <authorList>
            <person name="Gruber-Vodicka R. H."/>
            <person name="Seah K. B. B."/>
        </authorList>
    </citation>
    <scope>NUCLEOTIDE SEQUENCE</scope>
    <source>
        <strain evidence="1">BECK_BZ15</strain>
    </source>
</reference>
<sequence length="63" mass="7385">MSTEVTKNTEKIFYFSCLPWTDLFPWFRLRLCHAMVQQAKTPHLHGVISISQGEYPEGLGEEW</sequence>
<protein>
    <submittedName>
        <fullName evidence="1">Uncharacterized protein</fullName>
    </submittedName>
</protein>
<evidence type="ECO:0000313" key="1">
    <source>
        <dbReference type="EMBL" id="VFJ46495.1"/>
    </source>
</evidence>
<proteinExistence type="predicted"/>
<organism evidence="1">
    <name type="scientific">Candidatus Kentrum sp. FW</name>
    <dbReference type="NCBI Taxonomy" id="2126338"/>
    <lineage>
        <taxon>Bacteria</taxon>
        <taxon>Pseudomonadati</taxon>
        <taxon>Pseudomonadota</taxon>
        <taxon>Gammaproteobacteria</taxon>
        <taxon>Candidatus Kentrum</taxon>
    </lineage>
</organism>
<accession>A0A450S426</accession>
<dbReference type="EMBL" id="CAADEW010000013">
    <property type="protein sequence ID" value="VFJ46495.1"/>
    <property type="molecule type" value="Genomic_DNA"/>
</dbReference>
<gene>
    <name evidence="1" type="ORF">BECKFW1821A_GA0114235_101312</name>
</gene>
<dbReference type="AlphaFoldDB" id="A0A450S426"/>
<name>A0A450S426_9GAMM</name>